<dbReference type="EMBL" id="JAFLCK010000028">
    <property type="protein sequence ID" value="MBN8661971.1"/>
    <property type="molecule type" value="Genomic_DNA"/>
</dbReference>
<keyword evidence="1" id="KW-0732">Signal</keyword>
<accession>A0A8J7TND5</accession>
<evidence type="ECO:0000256" key="1">
    <source>
        <dbReference type="SAM" id="SignalP"/>
    </source>
</evidence>
<proteinExistence type="predicted"/>
<reference evidence="2" key="1">
    <citation type="submission" date="2021-02" db="EMBL/GenBank/DDBJ databases">
        <title>Genome-Resolved Metagenomics of a Microbial Community Performing Photosynthetic Biological Nutrient Removal.</title>
        <authorList>
            <person name="Mcdaniel E.A."/>
        </authorList>
    </citation>
    <scope>NUCLEOTIDE SEQUENCE</scope>
    <source>
        <strain evidence="2">UWPOB_OBS1</strain>
    </source>
</reference>
<feature type="signal peptide" evidence="1">
    <location>
        <begin position="1"/>
        <end position="34"/>
    </location>
</feature>
<comment type="caution">
    <text evidence="2">The sequence shown here is derived from an EMBL/GenBank/DDBJ whole genome shotgun (WGS) entry which is preliminary data.</text>
</comment>
<sequence length="285" mass="31040">MKSQKAQKAQKAFNVLNVFSAVLLLASTPLSAQAFGGDRSKKPETVVAKTAAETGGKRILPVISEPVVIYFHGLYSNSAEPFCLPGGKKGLIFNAFKLNSPSLEMKSFEYDNGKVITGDYADLVQQFDTCVKDFGINNRRIILVGVSLGGYAMFQMYNKLSDSAKDLVAGAICIGCPENLDTCFRKTRSGPVLDVYKSFDGQLTDKSISKQLAAGRVPPVVVFVRFHEDTSVPHAANRALIPFMKKKGANCLEIEIEDKHGIPSQLNLEHAYQQFKALANNTPGL</sequence>
<dbReference type="AlphaFoldDB" id="A0A8J7TND5"/>
<organism evidence="2 3">
    <name type="scientific">Candidatus Obscuribacter phosphatis</name>
    <dbReference type="NCBI Taxonomy" id="1906157"/>
    <lineage>
        <taxon>Bacteria</taxon>
        <taxon>Bacillati</taxon>
        <taxon>Candidatus Melainabacteria</taxon>
        <taxon>Candidatus Obscuribacterales</taxon>
        <taxon>Candidatus Obscuribacteraceae</taxon>
        <taxon>Candidatus Obscuribacter</taxon>
    </lineage>
</organism>
<dbReference type="Proteomes" id="UP000664277">
    <property type="component" value="Unassembled WGS sequence"/>
</dbReference>
<dbReference type="SUPFAM" id="SSF53474">
    <property type="entry name" value="alpha/beta-Hydrolases"/>
    <property type="match status" value="1"/>
</dbReference>
<evidence type="ECO:0000313" key="3">
    <source>
        <dbReference type="Proteomes" id="UP000664277"/>
    </source>
</evidence>
<feature type="chain" id="PRO_5035268849" description="Alpha/beta hydrolase" evidence="1">
    <location>
        <begin position="35"/>
        <end position="285"/>
    </location>
</feature>
<protein>
    <recommendedName>
        <fullName evidence="4">Alpha/beta hydrolase</fullName>
    </recommendedName>
</protein>
<dbReference type="InterPro" id="IPR029058">
    <property type="entry name" value="AB_hydrolase_fold"/>
</dbReference>
<gene>
    <name evidence="2" type="ORF">J0M35_16505</name>
</gene>
<evidence type="ECO:0000313" key="2">
    <source>
        <dbReference type="EMBL" id="MBN8661971.1"/>
    </source>
</evidence>
<name>A0A8J7TND5_9BACT</name>
<dbReference type="Gene3D" id="3.40.50.1820">
    <property type="entry name" value="alpha/beta hydrolase"/>
    <property type="match status" value="1"/>
</dbReference>
<evidence type="ECO:0008006" key="4">
    <source>
        <dbReference type="Google" id="ProtNLM"/>
    </source>
</evidence>